<dbReference type="AlphaFoldDB" id="A0A2P2NWM2"/>
<dbReference type="EMBL" id="GGEC01066335">
    <property type="protein sequence ID" value="MBX46819.1"/>
    <property type="molecule type" value="Transcribed_RNA"/>
</dbReference>
<reference evidence="1" key="1">
    <citation type="submission" date="2018-02" db="EMBL/GenBank/DDBJ databases">
        <title>Rhizophora mucronata_Transcriptome.</title>
        <authorList>
            <person name="Meera S.P."/>
            <person name="Sreeshan A."/>
            <person name="Augustine A."/>
        </authorList>
    </citation>
    <scope>NUCLEOTIDE SEQUENCE</scope>
    <source>
        <tissue evidence="1">Leaf</tissue>
    </source>
</reference>
<sequence>MLLSTRMRFLSWLKLGGSETIIIS</sequence>
<evidence type="ECO:0000313" key="1">
    <source>
        <dbReference type="EMBL" id="MBX46819.1"/>
    </source>
</evidence>
<organism evidence="1">
    <name type="scientific">Rhizophora mucronata</name>
    <name type="common">Asiatic mangrove</name>
    <dbReference type="NCBI Taxonomy" id="61149"/>
    <lineage>
        <taxon>Eukaryota</taxon>
        <taxon>Viridiplantae</taxon>
        <taxon>Streptophyta</taxon>
        <taxon>Embryophyta</taxon>
        <taxon>Tracheophyta</taxon>
        <taxon>Spermatophyta</taxon>
        <taxon>Magnoliopsida</taxon>
        <taxon>eudicotyledons</taxon>
        <taxon>Gunneridae</taxon>
        <taxon>Pentapetalae</taxon>
        <taxon>rosids</taxon>
        <taxon>fabids</taxon>
        <taxon>Malpighiales</taxon>
        <taxon>Rhizophoraceae</taxon>
        <taxon>Rhizophora</taxon>
    </lineage>
</organism>
<accession>A0A2P2NWM2</accession>
<name>A0A2P2NWM2_RHIMU</name>
<proteinExistence type="predicted"/>
<protein>
    <submittedName>
        <fullName evidence="1">Uncharacterized protein</fullName>
    </submittedName>
</protein>